<evidence type="ECO:0000313" key="1">
    <source>
        <dbReference type="EMBL" id="OIQ72036.1"/>
    </source>
</evidence>
<proteinExistence type="predicted"/>
<name>A0A1J5PWV1_9ZZZZ</name>
<comment type="caution">
    <text evidence="1">The sequence shown here is derived from an EMBL/GenBank/DDBJ whole genome shotgun (WGS) entry which is preliminary data.</text>
</comment>
<gene>
    <name evidence="1" type="ORF">GALL_463410</name>
</gene>
<protein>
    <submittedName>
        <fullName evidence="1">Uncharacterized protein</fullName>
    </submittedName>
</protein>
<dbReference type="AlphaFoldDB" id="A0A1J5PWV1"/>
<accession>A0A1J5PWV1</accession>
<reference evidence="1" key="1">
    <citation type="submission" date="2016-10" db="EMBL/GenBank/DDBJ databases">
        <title>Sequence of Gallionella enrichment culture.</title>
        <authorList>
            <person name="Poehlein A."/>
            <person name="Muehling M."/>
            <person name="Daniel R."/>
        </authorList>
    </citation>
    <scope>NUCLEOTIDE SEQUENCE</scope>
</reference>
<dbReference type="EMBL" id="MLJW01003449">
    <property type="protein sequence ID" value="OIQ72036.1"/>
    <property type="molecule type" value="Genomic_DNA"/>
</dbReference>
<sequence>MEPMIGTGVPLNARPMGAAIATASTVAMQPLTEAAMPAMWPKGSNASAFRLPSVRPAVKNTLVVQKM</sequence>
<organism evidence="1">
    <name type="scientific">mine drainage metagenome</name>
    <dbReference type="NCBI Taxonomy" id="410659"/>
    <lineage>
        <taxon>unclassified sequences</taxon>
        <taxon>metagenomes</taxon>
        <taxon>ecological metagenomes</taxon>
    </lineage>
</organism>